<dbReference type="InterPro" id="IPR036388">
    <property type="entry name" value="WH-like_DNA-bd_sf"/>
</dbReference>
<evidence type="ECO:0008006" key="8">
    <source>
        <dbReference type="Google" id="ProtNLM"/>
    </source>
</evidence>
<reference evidence="6 7" key="1">
    <citation type="submission" date="2016-11" db="EMBL/GenBank/DDBJ databases">
        <title>The macronuclear genome of Stentor coeruleus: a giant cell with tiny introns.</title>
        <authorList>
            <person name="Slabodnick M."/>
            <person name="Ruby J.G."/>
            <person name="Reiff S.B."/>
            <person name="Swart E.C."/>
            <person name="Gosai S."/>
            <person name="Prabakaran S."/>
            <person name="Witkowska E."/>
            <person name="Larue G.E."/>
            <person name="Fisher S."/>
            <person name="Freeman R.M."/>
            <person name="Gunawardena J."/>
            <person name="Chu W."/>
            <person name="Stover N.A."/>
            <person name="Gregory B.D."/>
            <person name="Nowacki M."/>
            <person name="Derisi J."/>
            <person name="Roy S.W."/>
            <person name="Marshall W.F."/>
            <person name="Sood P."/>
        </authorList>
    </citation>
    <scope>NUCLEOTIDE SEQUENCE [LARGE SCALE GENOMIC DNA]</scope>
    <source>
        <strain evidence="6">WM001</strain>
    </source>
</reference>
<sequence>MEELIIKLCTQNGKLTDSRLNELIALESTLNLDLKVQALNNLASKGKIALSEESGDVIYQVLTKDQTNKMQRMEGAEILILQIVRDSNENGTWNGDIKAKTGIPIQQINKILTGLQKEGMIFSQKSVNSNKKMWFVKGVQPNNEVTGGFLFANSEFDSNLMTDLCNQIKLLLSDKSSTIREVLEYVRQQVNKNVSEENIKEVLKSMSALGEVEEQGGKYKVVNAFCNDPLVMPCFGCNLRFECRVDGVINPADCEYLNSWLDF</sequence>
<accession>A0A1R2APQ4</accession>
<name>A0A1R2APQ4_9CILI</name>
<evidence type="ECO:0000256" key="4">
    <source>
        <dbReference type="ARBA" id="ARBA00023163"/>
    </source>
</evidence>
<evidence type="ECO:0000256" key="5">
    <source>
        <dbReference type="ARBA" id="ARBA00023242"/>
    </source>
</evidence>
<dbReference type="SUPFAM" id="SSF46785">
    <property type="entry name" value="Winged helix' DNA-binding domain"/>
    <property type="match status" value="1"/>
</dbReference>
<dbReference type="OrthoDB" id="613763at2759"/>
<dbReference type="Pfam" id="PF05158">
    <property type="entry name" value="RNA_pol_Rpc34"/>
    <property type="match status" value="1"/>
</dbReference>
<keyword evidence="5" id="KW-0539">Nucleus</keyword>
<comment type="similarity">
    <text evidence="2">Belongs to the eukaryotic RPC34/RPC39 RNA polymerase subunit family.</text>
</comment>
<evidence type="ECO:0000256" key="1">
    <source>
        <dbReference type="ARBA" id="ARBA00004123"/>
    </source>
</evidence>
<comment type="caution">
    <text evidence="6">The sequence shown here is derived from an EMBL/GenBank/DDBJ whole genome shotgun (WGS) entry which is preliminary data.</text>
</comment>
<keyword evidence="7" id="KW-1185">Reference proteome</keyword>
<evidence type="ECO:0000313" key="6">
    <source>
        <dbReference type="EMBL" id="OMJ66518.1"/>
    </source>
</evidence>
<dbReference type="InterPro" id="IPR036390">
    <property type="entry name" value="WH_DNA-bd_sf"/>
</dbReference>
<keyword evidence="4" id="KW-0804">Transcription</keyword>
<evidence type="ECO:0000256" key="3">
    <source>
        <dbReference type="ARBA" id="ARBA00022478"/>
    </source>
</evidence>
<dbReference type="Proteomes" id="UP000187209">
    <property type="component" value="Unassembled WGS sequence"/>
</dbReference>
<dbReference type="InterPro" id="IPR007832">
    <property type="entry name" value="RNA_pol_Rpc34"/>
</dbReference>
<dbReference type="GO" id="GO:0005666">
    <property type="term" value="C:RNA polymerase III complex"/>
    <property type="evidence" value="ECO:0007669"/>
    <property type="project" value="InterPro"/>
</dbReference>
<evidence type="ECO:0000313" key="7">
    <source>
        <dbReference type="Proteomes" id="UP000187209"/>
    </source>
</evidence>
<comment type="subcellular location">
    <subcellularLocation>
        <location evidence="1">Nucleus</location>
    </subcellularLocation>
</comment>
<evidence type="ECO:0000256" key="2">
    <source>
        <dbReference type="ARBA" id="ARBA00011038"/>
    </source>
</evidence>
<dbReference type="EMBL" id="MPUH01001698">
    <property type="protein sequence ID" value="OMJ66518.1"/>
    <property type="molecule type" value="Genomic_DNA"/>
</dbReference>
<dbReference type="PANTHER" id="PTHR12780">
    <property type="entry name" value="RNA POLYMERASE III DNA DIRECTED , 39KD SUBUNIT-RELATED"/>
    <property type="match status" value="1"/>
</dbReference>
<protein>
    <recommendedName>
        <fullName evidence="8">DNA-directed RNA polymerase III subunit RPC6</fullName>
    </recommendedName>
</protein>
<proteinExistence type="inferred from homology"/>
<dbReference type="GO" id="GO:0006383">
    <property type="term" value="P:transcription by RNA polymerase III"/>
    <property type="evidence" value="ECO:0007669"/>
    <property type="project" value="InterPro"/>
</dbReference>
<dbReference type="AlphaFoldDB" id="A0A1R2APQ4"/>
<gene>
    <name evidence="6" type="ORF">SteCoe_36610</name>
</gene>
<dbReference type="InterPro" id="IPR016049">
    <property type="entry name" value="RNA_pol_Rpc34-like"/>
</dbReference>
<dbReference type="Gene3D" id="1.10.10.10">
    <property type="entry name" value="Winged helix-like DNA-binding domain superfamily/Winged helix DNA-binding domain"/>
    <property type="match status" value="1"/>
</dbReference>
<keyword evidence="3" id="KW-0240">DNA-directed RNA polymerase</keyword>
<organism evidence="6 7">
    <name type="scientific">Stentor coeruleus</name>
    <dbReference type="NCBI Taxonomy" id="5963"/>
    <lineage>
        <taxon>Eukaryota</taxon>
        <taxon>Sar</taxon>
        <taxon>Alveolata</taxon>
        <taxon>Ciliophora</taxon>
        <taxon>Postciliodesmatophora</taxon>
        <taxon>Heterotrichea</taxon>
        <taxon>Heterotrichida</taxon>
        <taxon>Stentoridae</taxon>
        <taxon>Stentor</taxon>
    </lineage>
</organism>